<protein>
    <recommendedName>
        <fullName evidence="4">FERM and PDZ domain containing 1b</fullName>
    </recommendedName>
</protein>
<dbReference type="PANTHER" id="PTHR46221">
    <property type="entry name" value="FERM AND PDZ DOMAIN-CONTAINING PROTEIN FAMILY MEMBER"/>
    <property type="match status" value="1"/>
</dbReference>
<feature type="region of interest" description="Disordered" evidence="1">
    <location>
        <begin position="522"/>
        <end position="571"/>
    </location>
</feature>
<feature type="region of interest" description="Disordered" evidence="1">
    <location>
        <begin position="676"/>
        <end position="773"/>
    </location>
</feature>
<feature type="compositionally biased region" description="Basic and acidic residues" evidence="1">
    <location>
        <begin position="584"/>
        <end position="600"/>
    </location>
</feature>
<feature type="compositionally biased region" description="Polar residues" evidence="1">
    <location>
        <begin position="944"/>
        <end position="958"/>
    </location>
</feature>
<evidence type="ECO:0008006" key="4">
    <source>
        <dbReference type="Google" id="ProtNLM"/>
    </source>
</evidence>
<feature type="region of interest" description="Disordered" evidence="1">
    <location>
        <begin position="971"/>
        <end position="998"/>
    </location>
</feature>
<feature type="region of interest" description="Disordered" evidence="1">
    <location>
        <begin position="1"/>
        <end position="143"/>
    </location>
</feature>
<evidence type="ECO:0000313" key="2">
    <source>
        <dbReference type="Ensembl" id="ENSCSEP00000023065.1"/>
    </source>
</evidence>
<feature type="region of interest" description="Disordered" evidence="1">
    <location>
        <begin position="1284"/>
        <end position="1303"/>
    </location>
</feature>
<feature type="compositionally biased region" description="Acidic residues" evidence="1">
    <location>
        <begin position="78"/>
        <end position="87"/>
    </location>
</feature>
<reference evidence="2" key="3">
    <citation type="submission" date="2025-09" db="UniProtKB">
        <authorList>
            <consortium name="Ensembl"/>
        </authorList>
    </citation>
    <scope>IDENTIFICATION</scope>
</reference>
<feature type="compositionally biased region" description="Polar residues" evidence="1">
    <location>
        <begin position="113"/>
        <end position="125"/>
    </location>
</feature>
<name>A0A3P8WEP7_CYNSE</name>
<feature type="compositionally biased region" description="Acidic residues" evidence="1">
    <location>
        <begin position="601"/>
        <end position="610"/>
    </location>
</feature>
<reference evidence="2 3" key="1">
    <citation type="journal article" date="2014" name="Nat. Genet.">
        <title>Whole-genome sequence of a flatfish provides insights into ZW sex chromosome evolution and adaptation to a benthic lifestyle.</title>
        <authorList>
            <person name="Chen S."/>
            <person name="Zhang G."/>
            <person name="Shao C."/>
            <person name="Huang Q."/>
            <person name="Liu G."/>
            <person name="Zhang P."/>
            <person name="Song W."/>
            <person name="An N."/>
            <person name="Chalopin D."/>
            <person name="Volff J.N."/>
            <person name="Hong Y."/>
            <person name="Li Q."/>
            <person name="Sha Z."/>
            <person name="Zhou H."/>
            <person name="Xie M."/>
            <person name="Yu Q."/>
            <person name="Liu Y."/>
            <person name="Xiang H."/>
            <person name="Wang N."/>
            <person name="Wu K."/>
            <person name="Yang C."/>
            <person name="Zhou Q."/>
            <person name="Liao X."/>
            <person name="Yang L."/>
            <person name="Hu Q."/>
            <person name="Zhang J."/>
            <person name="Meng L."/>
            <person name="Jin L."/>
            <person name="Tian Y."/>
            <person name="Lian J."/>
            <person name="Yang J."/>
            <person name="Miao G."/>
            <person name="Liu S."/>
            <person name="Liang Z."/>
            <person name="Yan F."/>
            <person name="Li Y."/>
            <person name="Sun B."/>
            <person name="Zhang H."/>
            <person name="Zhang J."/>
            <person name="Zhu Y."/>
            <person name="Du M."/>
            <person name="Zhao Y."/>
            <person name="Schartl M."/>
            <person name="Tang Q."/>
            <person name="Wang J."/>
        </authorList>
    </citation>
    <scope>NUCLEOTIDE SEQUENCE</scope>
</reference>
<feature type="compositionally biased region" description="Polar residues" evidence="1">
    <location>
        <begin position="535"/>
        <end position="549"/>
    </location>
</feature>
<feature type="compositionally biased region" description="Polar residues" evidence="1">
    <location>
        <begin position="731"/>
        <end position="741"/>
    </location>
</feature>
<organism evidence="2 3">
    <name type="scientific">Cynoglossus semilaevis</name>
    <name type="common">Tongue sole</name>
    <dbReference type="NCBI Taxonomy" id="244447"/>
    <lineage>
        <taxon>Eukaryota</taxon>
        <taxon>Metazoa</taxon>
        <taxon>Chordata</taxon>
        <taxon>Craniata</taxon>
        <taxon>Vertebrata</taxon>
        <taxon>Euteleostomi</taxon>
        <taxon>Actinopterygii</taxon>
        <taxon>Neopterygii</taxon>
        <taxon>Teleostei</taxon>
        <taxon>Neoteleostei</taxon>
        <taxon>Acanthomorphata</taxon>
        <taxon>Carangaria</taxon>
        <taxon>Pleuronectiformes</taxon>
        <taxon>Pleuronectoidei</taxon>
        <taxon>Cynoglossidae</taxon>
        <taxon>Cynoglossinae</taxon>
        <taxon>Cynoglossus</taxon>
    </lineage>
</organism>
<evidence type="ECO:0000313" key="3">
    <source>
        <dbReference type="Proteomes" id="UP000265120"/>
    </source>
</evidence>
<feature type="compositionally biased region" description="Pro residues" evidence="1">
    <location>
        <begin position="684"/>
        <end position="698"/>
    </location>
</feature>
<dbReference type="InParanoid" id="A0A3P8WEP7"/>
<feature type="compositionally biased region" description="Basic and acidic residues" evidence="1">
    <location>
        <begin position="39"/>
        <end position="76"/>
    </location>
</feature>
<keyword evidence="3" id="KW-1185">Reference proteome</keyword>
<sequence>MEPLITLPSVNDRPRSRKRSSSSEPDGRQRKDKERRRRSKDEREKAERLLDRKKPEEEKDVDTEKERSPQESKTEDNGNIEETEINESQEQQKREEDEVKPPDDEEQRCVSEASDSCQTDSRVLTSPSSDSLDALEEDDFLQCSSSSQTRCDFPLQLNPYSHSQVQPHLLAPPPAHSHPLLHITSLETGRGRGQCRRSGGGADTQLFDPVSTWDTVHPAGKDPGFSCSDQSSLCFADLSRLVDLLPSPPEASDDDDDDEEEDLRRRKNKLLTEMETSERRAGEVVGLTVEGGSGGSPLSVSPSSSYLTESVFNFDQSDTRCYYKLCSNITPDSARSLPHPHCQSEARNLEKLEGDEDKTVPILQPPPGFGDSSSDEEFFDARDRLTSPEDLAAGAVLRGISPEMKLDFLSLSDITVSVVDGDNIEKETEEELAPETDVGETLFQLRRRSRKRRSFMETTYTSMVSYPGPDPESQKDTGLQKGFLSDVDAAQTLSSVSKPPSQTQNSSPTVSSLIYFEGEPAQLESKPIQSKAKSDSLSQTEARNPQTSCRTRKQEMEMEPDAMESKSVTDLVKATSPTITVVRCRVDPDGKESADRRGDGKEEEEGQGEVEDGRGEGDLQLTGHMFLPVVVEETQKKDVRDEGTAEVRHFDWRESKGTVHQDRTCSVADCDPEHVLEFSNPTSYSPPPPPPPSSPLPSLPDVSKSQSDPSVKTGDESRNKETVPVSAQDLEWSTNKAQTHLQVPRGVVEDGPAGVVSSADEVSDSTNSDNVFEDEEVSVSLNCSSVESRRVGSGYSCPVSSLAAEPAGVVTSNTLYDSKSILKHTGVSNNNDDTPRNDWNIPTEAQRGLGSVRTEAAVIHVSKEPLSPTPFLFHSCSPSIMGRLSSSTLRGKIQNLPLYLSRSQESLHQTGAGNLNRSPAVDKISNGADVTRAVDDHMDAAAETVSQQSDESDSTVTGSEVDGEVVCGTAPVTKVNSPLPVPTEPHPQNHIPYSIPNTSEPITEPPPSMVKIFHRETSVIKDTPGPITQAPEANTFQATDVDSSGHKMVSHLPSTPKVVTTQNLNRAGLPFHNQLSTVSWTNNHRPLMALCRPPEQKSDSPETLSSGCRVFTICEDSWPTKTPAQLGTMLPLKSGFSCGSALTSGCESVVEGLQVPLDACGCPAVYSNCFSGGDSFDDELTVYEFSCRTSQNSAVTQTSAPVSSLLSTPPTHSPSFPRSILFSSSTSELSPLLSPLSVTSDCHLSQTHKNIISQLGQQCYPEPPIGYQELRVDVNQLLSILEHSSGDRPAGGHGGRHPRDTCPAHFTENKRILQTEARHLMSSCQKVVGVEQNPGQMLNSLADSFRTLVELAGVCLWFSGCDRCDRRNVEAVAGLADVARSFRDFCLAAERAGSKRSCQDLSTKLLAKQCTALTASVFCLTQLFRTLTAL</sequence>
<dbReference type="Proteomes" id="UP000265120">
    <property type="component" value="Chromosome 9"/>
</dbReference>
<dbReference type="Ensembl" id="ENSCSET00000023365.1">
    <property type="protein sequence ID" value="ENSCSEP00000023065.1"/>
    <property type="gene ID" value="ENSCSEG00000014708.1"/>
</dbReference>
<dbReference type="PANTHER" id="PTHR46221:SF2">
    <property type="entry name" value="FERM AND PDZ DOMAIN-CONTAINING PROTEIN 1"/>
    <property type="match status" value="1"/>
</dbReference>
<dbReference type="STRING" id="244447.ENSCSEP00000023065"/>
<proteinExistence type="predicted"/>
<feature type="compositionally biased region" description="Basic and acidic residues" evidence="1">
    <location>
        <begin position="90"/>
        <end position="102"/>
    </location>
</feature>
<dbReference type="GeneTree" id="ENSGT00950000183035"/>
<reference evidence="2" key="2">
    <citation type="submission" date="2025-08" db="UniProtKB">
        <authorList>
            <consortium name="Ensembl"/>
        </authorList>
    </citation>
    <scope>IDENTIFICATION</scope>
</reference>
<accession>A0A3P8WEP7</accession>
<evidence type="ECO:0000256" key="1">
    <source>
        <dbReference type="SAM" id="MobiDB-lite"/>
    </source>
</evidence>
<feature type="region of interest" description="Disordered" evidence="1">
    <location>
        <begin position="942"/>
        <end position="961"/>
    </location>
</feature>
<feature type="region of interest" description="Disordered" evidence="1">
    <location>
        <begin position="583"/>
        <end position="620"/>
    </location>
</feature>